<gene>
    <name evidence="2" type="ORF">MA4_112I10.28</name>
</gene>
<organism evidence="2">
    <name type="scientific">Musa acuminata</name>
    <name type="common">Banana</name>
    <name type="synonym">Musa cavendishii</name>
    <dbReference type="NCBI Taxonomy" id="4641"/>
    <lineage>
        <taxon>Eukaryota</taxon>
        <taxon>Viridiplantae</taxon>
        <taxon>Streptophyta</taxon>
        <taxon>Embryophyta</taxon>
        <taxon>Tracheophyta</taxon>
        <taxon>Spermatophyta</taxon>
        <taxon>Magnoliopsida</taxon>
        <taxon>Liliopsida</taxon>
        <taxon>Zingiberales</taxon>
        <taxon>Musaceae</taxon>
        <taxon>Musa</taxon>
    </lineage>
</organism>
<sequence length="182" mass="19165">MRSAWITQRRCKGEGKTWNTATTAGAAARRPAERVASTATWAATASTKCSGQTSSADLCRDEEGSPERRRPRPAAGRATGAAASSPLSPSPPPPRRSGGELDMDARATGRRGGVLFSGHVTVGIVGGPPTGAWMGGRKHTLDAFPHHETIWLVNSPRLRSSPVVAYVVSHAAYAMASLLRPR</sequence>
<evidence type="ECO:0000313" key="2">
    <source>
        <dbReference type="EMBL" id="ABF70153.1"/>
    </source>
</evidence>
<feature type="compositionally biased region" description="Basic and acidic residues" evidence="1">
    <location>
        <begin position="58"/>
        <end position="68"/>
    </location>
</feature>
<accession>Q1EP04</accession>
<proteinExistence type="predicted"/>
<dbReference type="EMBL" id="AC186756">
    <property type="protein sequence ID" value="ABF70153.1"/>
    <property type="molecule type" value="Genomic_DNA"/>
</dbReference>
<feature type="compositionally biased region" description="Low complexity" evidence="1">
    <location>
        <begin position="73"/>
        <end position="87"/>
    </location>
</feature>
<name>Q1EP04_MUSAC</name>
<evidence type="ECO:0000256" key="1">
    <source>
        <dbReference type="SAM" id="MobiDB-lite"/>
    </source>
</evidence>
<feature type="compositionally biased region" description="Low complexity" evidence="1">
    <location>
        <begin position="20"/>
        <end position="47"/>
    </location>
</feature>
<feature type="region of interest" description="Disordered" evidence="1">
    <location>
        <begin position="1"/>
        <end position="104"/>
    </location>
</feature>
<dbReference type="AlphaFoldDB" id="Q1EP04"/>
<reference evidence="2" key="1">
    <citation type="submission" date="2006-05" db="EMBL/GenBank/DDBJ databases">
        <authorList>
            <person name="Town C.D."/>
            <person name="Ronning C.M."/>
            <person name="Cheung F."/>
            <person name="Haas B.J."/>
            <person name="Althoff R."/>
            <person name="Arbogast T."/>
            <person name="Hine E."/>
            <person name="Piffanelli P."/>
            <person name="Tallon L.J."/>
        </authorList>
    </citation>
    <scope>NUCLEOTIDE SEQUENCE</scope>
</reference>
<protein>
    <submittedName>
        <fullName evidence="2">Uncharacterized protein</fullName>
    </submittedName>
</protein>